<dbReference type="AlphaFoldDB" id="A0A1G8Q9Y9"/>
<keyword evidence="3" id="KW-1185">Reference proteome</keyword>
<name>A0A1G8Q9Y9_9BACI</name>
<proteinExistence type="predicted"/>
<protein>
    <recommendedName>
        <fullName evidence="4">Coat F domain-containing protein</fullName>
    </recommendedName>
</protein>
<evidence type="ECO:0000256" key="1">
    <source>
        <dbReference type="SAM" id="MobiDB-lite"/>
    </source>
</evidence>
<dbReference type="Proteomes" id="UP000198853">
    <property type="component" value="Unassembled WGS sequence"/>
</dbReference>
<accession>A0A1G8Q9Y9</accession>
<reference evidence="2 3" key="1">
    <citation type="submission" date="2016-10" db="EMBL/GenBank/DDBJ databases">
        <authorList>
            <person name="de Groot N.N."/>
        </authorList>
    </citation>
    <scope>NUCLEOTIDE SEQUENCE [LARGE SCALE GENOMIC DNA]</scope>
    <source>
        <strain evidence="2 3">DSM 21771</strain>
    </source>
</reference>
<sequence length="88" mass="10006">MAMQQQQPGQSGQQGMMMEPPQVLSTKDQLYLSDMLNWNLIAAKKANFYAGQCTNSDIKSECQRVAQMHEQHYQTFLSQLQQHSQQGG</sequence>
<dbReference type="EMBL" id="FNEN01000011">
    <property type="protein sequence ID" value="SDJ01537.1"/>
    <property type="molecule type" value="Genomic_DNA"/>
</dbReference>
<evidence type="ECO:0000313" key="2">
    <source>
        <dbReference type="EMBL" id="SDJ01537.1"/>
    </source>
</evidence>
<organism evidence="2 3">
    <name type="scientific">Natribacillus halophilus</name>
    <dbReference type="NCBI Taxonomy" id="549003"/>
    <lineage>
        <taxon>Bacteria</taxon>
        <taxon>Bacillati</taxon>
        <taxon>Bacillota</taxon>
        <taxon>Bacilli</taxon>
        <taxon>Bacillales</taxon>
        <taxon>Bacillaceae</taxon>
        <taxon>Natribacillus</taxon>
    </lineage>
</organism>
<evidence type="ECO:0008006" key="4">
    <source>
        <dbReference type="Google" id="ProtNLM"/>
    </source>
</evidence>
<evidence type="ECO:0000313" key="3">
    <source>
        <dbReference type="Proteomes" id="UP000198853"/>
    </source>
</evidence>
<feature type="region of interest" description="Disordered" evidence="1">
    <location>
        <begin position="1"/>
        <end position="20"/>
    </location>
</feature>
<gene>
    <name evidence="2" type="ORF">SAMN04488123_11134</name>
</gene>